<dbReference type="STRING" id="1817814.A2V81_04965"/>
<dbReference type="Pfam" id="PF13439">
    <property type="entry name" value="Glyco_transf_4"/>
    <property type="match status" value="1"/>
</dbReference>
<dbReference type="SUPFAM" id="SSF53756">
    <property type="entry name" value="UDP-Glycosyltransferase/glycogen phosphorylase"/>
    <property type="match status" value="1"/>
</dbReference>
<gene>
    <name evidence="3" type="ORF">A2V81_04965</name>
</gene>
<comment type="caution">
    <text evidence="3">The sequence shown here is derived from an EMBL/GenBank/DDBJ whole genome shotgun (WGS) entry which is preliminary data.</text>
</comment>
<dbReference type="InterPro" id="IPR028098">
    <property type="entry name" value="Glyco_trans_4-like_N"/>
</dbReference>
<evidence type="ECO:0008006" key="5">
    <source>
        <dbReference type="Google" id="ProtNLM"/>
    </source>
</evidence>
<protein>
    <recommendedName>
        <fullName evidence="5">Glycosyl transferase family 1 domain-containing protein</fullName>
    </recommendedName>
</protein>
<evidence type="ECO:0000259" key="1">
    <source>
        <dbReference type="Pfam" id="PF00534"/>
    </source>
</evidence>
<dbReference type="Proteomes" id="UP000177614">
    <property type="component" value="Unassembled WGS sequence"/>
</dbReference>
<name>A0A1F4XIT3_9BACT</name>
<evidence type="ECO:0000259" key="2">
    <source>
        <dbReference type="Pfam" id="PF13439"/>
    </source>
</evidence>
<dbReference type="Gene3D" id="3.40.50.2000">
    <property type="entry name" value="Glycogen Phosphorylase B"/>
    <property type="match status" value="2"/>
</dbReference>
<dbReference type="InterPro" id="IPR050194">
    <property type="entry name" value="Glycosyltransferase_grp1"/>
</dbReference>
<evidence type="ECO:0000313" key="4">
    <source>
        <dbReference type="Proteomes" id="UP000177614"/>
    </source>
</evidence>
<proteinExistence type="predicted"/>
<dbReference type="PANTHER" id="PTHR45947:SF3">
    <property type="entry name" value="SULFOQUINOVOSYL TRANSFERASE SQD2"/>
    <property type="match status" value="1"/>
</dbReference>
<dbReference type="AlphaFoldDB" id="A0A1F4XIT3"/>
<feature type="domain" description="Glycosyl transferase family 1" evidence="1">
    <location>
        <begin position="197"/>
        <end position="338"/>
    </location>
</feature>
<accession>A0A1F4XIT3</accession>
<feature type="domain" description="Glycosyltransferase subfamily 4-like N-terminal" evidence="2">
    <location>
        <begin position="47"/>
        <end position="192"/>
    </location>
</feature>
<evidence type="ECO:0000313" key="3">
    <source>
        <dbReference type="EMBL" id="OGC81597.1"/>
    </source>
</evidence>
<dbReference type="EMBL" id="MEWR01000023">
    <property type="protein sequence ID" value="OGC81597.1"/>
    <property type="molecule type" value="Genomic_DNA"/>
</dbReference>
<dbReference type="GO" id="GO:0016757">
    <property type="term" value="F:glycosyltransferase activity"/>
    <property type="evidence" value="ECO:0007669"/>
    <property type="project" value="InterPro"/>
</dbReference>
<dbReference type="InterPro" id="IPR001296">
    <property type="entry name" value="Glyco_trans_1"/>
</dbReference>
<dbReference type="PANTHER" id="PTHR45947">
    <property type="entry name" value="SULFOQUINOVOSYL TRANSFERASE SQD2"/>
    <property type="match status" value="1"/>
</dbReference>
<organism evidence="3 4">
    <name type="scientific">Candidatus Abawacabacteria bacterium RBG_16_42_10</name>
    <dbReference type="NCBI Taxonomy" id="1817814"/>
    <lineage>
        <taxon>Bacteria</taxon>
        <taxon>Candidatus Abawacaibacteriota</taxon>
    </lineage>
</organism>
<sequence length="364" mass="41949">MKIALVNDWLTSHGGELNVLLALADIYRDAPIYTSVYDRDKVPELAKREVITTSLQNLPFATKMHKMMPMLRPRAFEDLDLSSYDVVISSSHAEAKGVITKPETVHICYCHTPTRYYWSDYHEYKKRMEFGILNPLARFMMPRAIHKLRQWDYLAAQRVDHFIANSNYVAERIKKYYRRNAIVIYPPVDTEKHVYDPKIKKEDFYFTISRLIPYKRFDILVEAANKAKVKLKIAGLGPELKRLQKLAGPTVEVMGYINDHDKIDLMQRAKGFLFAAEEDFGIVPVEAMACGTPVLAYGKGGLAESVTSETGILVAEQDVNSFVREIEQMESRTFNYATVRKHAEKFSKKRFQEEIIEFVTSIIT</sequence>
<reference evidence="3 4" key="1">
    <citation type="journal article" date="2016" name="Nat. Commun.">
        <title>Thousands of microbial genomes shed light on interconnected biogeochemical processes in an aquifer system.</title>
        <authorList>
            <person name="Anantharaman K."/>
            <person name="Brown C.T."/>
            <person name="Hug L.A."/>
            <person name="Sharon I."/>
            <person name="Castelle C.J."/>
            <person name="Probst A.J."/>
            <person name="Thomas B.C."/>
            <person name="Singh A."/>
            <person name="Wilkins M.J."/>
            <person name="Karaoz U."/>
            <person name="Brodie E.L."/>
            <person name="Williams K.H."/>
            <person name="Hubbard S.S."/>
            <person name="Banfield J.F."/>
        </authorList>
    </citation>
    <scope>NUCLEOTIDE SEQUENCE [LARGE SCALE GENOMIC DNA]</scope>
</reference>
<dbReference type="Pfam" id="PF00534">
    <property type="entry name" value="Glycos_transf_1"/>
    <property type="match status" value="1"/>
</dbReference>